<dbReference type="OrthoDB" id="4422420at2"/>
<protein>
    <recommendedName>
        <fullName evidence="4">DUF4439 domain-containing protein</fullName>
    </recommendedName>
</protein>
<feature type="signal peptide" evidence="1">
    <location>
        <begin position="1"/>
        <end position="27"/>
    </location>
</feature>
<accession>A0A5C4U521</accession>
<dbReference type="InterPro" id="IPR012347">
    <property type="entry name" value="Ferritin-like"/>
</dbReference>
<dbReference type="InterPro" id="IPR009078">
    <property type="entry name" value="Ferritin-like_SF"/>
</dbReference>
<organism evidence="2 3">
    <name type="scientific">Corynebacterium tapiri</name>
    <dbReference type="NCBI Taxonomy" id="1448266"/>
    <lineage>
        <taxon>Bacteria</taxon>
        <taxon>Bacillati</taxon>
        <taxon>Actinomycetota</taxon>
        <taxon>Actinomycetes</taxon>
        <taxon>Mycobacteriales</taxon>
        <taxon>Corynebacteriaceae</taxon>
        <taxon>Corynebacterium</taxon>
    </lineage>
</organism>
<reference evidence="2 3" key="1">
    <citation type="submission" date="2019-06" db="EMBL/GenBank/DDBJ databases">
        <authorList>
            <person name="Li J."/>
        </authorList>
    </citation>
    <scope>NUCLEOTIDE SEQUENCE [LARGE SCALE GENOMIC DNA]</scope>
    <source>
        <strain evidence="2 3">LMG 28165</strain>
    </source>
</reference>
<dbReference type="AlphaFoldDB" id="A0A5C4U521"/>
<dbReference type="Gene3D" id="1.20.1260.10">
    <property type="match status" value="1"/>
</dbReference>
<proteinExistence type="predicted"/>
<keyword evidence="3" id="KW-1185">Reference proteome</keyword>
<sequence>MNSVARTRPARALVALALAGTLVSCTALGPKPNQTLLNLARQASADAQTAPHEQSRALRQEHASMLFAEVERLCGFDENGAVPDSCAFDRTASAPSPDPLGAYLAAVKKVPEESRDLVIQQAVDLAAYDDSPLTVESFNNEHDQALARDLLEREYAAIYALEAARAFNGDPSYDKVVAEHENMALALRSVTHNPPAPEAGYVLPENLDAHGIDTNIKDAWRAAASAAESDEGRTWFVRAAGHAISEENE</sequence>
<dbReference type="PROSITE" id="PS51257">
    <property type="entry name" value="PROKAR_LIPOPROTEIN"/>
    <property type="match status" value="1"/>
</dbReference>
<dbReference type="SUPFAM" id="SSF47240">
    <property type="entry name" value="Ferritin-like"/>
    <property type="match status" value="1"/>
</dbReference>
<name>A0A5C4U521_9CORY</name>
<dbReference type="EMBL" id="VDHJ01000003">
    <property type="protein sequence ID" value="TNL99269.1"/>
    <property type="molecule type" value="Genomic_DNA"/>
</dbReference>
<evidence type="ECO:0000313" key="2">
    <source>
        <dbReference type="EMBL" id="TNL99269.1"/>
    </source>
</evidence>
<evidence type="ECO:0008006" key="4">
    <source>
        <dbReference type="Google" id="ProtNLM"/>
    </source>
</evidence>
<comment type="caution">
    <text evidence="2">The sequence shown here is derived from an EMBL/GenBank/DDBJ whole genome shotgun (WGS) entry which is preliminary data.</text>
</comment>
<gene>
    <name evidence="2" type="ORF">FHE74_02630</name>
</gene>
<evidence type="ECO:0000256" key="1">
    <source>
        <dbReference type="SAM" id="SignalP"/>
    </source>
</evidence>
<feature type="chain" id="PRO_5039641697" description="DUF4439 domain-containing protein" evidence="1">
    <location>
        <begin position="28"/>
        <end position="249"/>
    </location>
</feature>
<dbReference type="RefSeq" id="WP_139464918.1">
    <property type="nucleotide sequence ID" value="NZ_VDHJ01000003.1"/>
</dbReference>
<evidence type="ECO:0000313" key="3">
    <source>
        <dbReference type="Proteomes" id="UP000312032"/>
    </source>
</evidence>
<dbReference type="Proteomes" id="UP000312032">
    <property type="component" value="Unassembled WGS sequence"/>
</dbReference>
<keyword evidence="1" id="KW-0732">Signal</keyword>